<dbReference type="Proteomes" id="UP000016923">
    <property type="component" value="Unassembled WGS sequence"/>
</dbReference>
<feature type="domain" description="POP1 C-terminal" evidence="7">
    <location>
        <begin position="875"/>
        <end position="949"/>
    </location>
</feature>
<dbReference type="GO" id="GO:0000172">
    <property type="term" value="C:ribonuclease MRP complex"/>
    <property type="evidence" value="ECO:0007669"/>
    <property type="project" value="InterPro"/>
</dbReference>
<proteinExistence type="predicted"/>
<organism evidence="8 9">
    <name type="scientific">Ophiostoma piceae (strain UAMH 11346)</name>
    <name type="common">Sap stain fungus</name>
    <dbReference type="NCBI Taxonomy" id="1262450"/>
    <lineage>
        <taxon>Eukaryota</taxon>
        <taxon>Fungi</taxon>
        <taxon>Dikarya</taxon>
        <taxon>Ascomycota</taxon>
        <taxon>Pezizomycotina</taxon>
        <taxon>Sordariomycetes</taxon>
        <taxon>Sordariomycetidae</taxon>
        <taxon>Ophiostomatales</taxon>
        <taxon>Ophiostomataceae</taxon>
        <taxon>Ophiostoma</taxon>
    </lineage>
</organism>
<dbReference type="Pfam" id="PF08170">
    <property type="entry name" value="POPLD"/>
    <property type="match status" value="1"/>
</dbReference>
<evidence type="ECO:0000313" key="8">
    <source>
        <dbReference type="EMBL" id="EPE04517.1"/>
    </source>
</evidence>
<reference evidence="8 9" key="1">
    <citation type="journal article" date="2013" name="BMC Genomics">
        <title>The genome and transcriptome of the pine saprophyte Ophiostoma piceae, and a comparison with the bark beetle-associated pine pathogen Grosmannia clavigera.</title>
        <authorList>
            <person name="Haridas S."/>
            <person name="Wang Y."/>
            <person name="Lim L."/>
            <person name="Massoumi Alamouti S."/>
            <person name="Jackman S."/>
            <person name="Docking R."/>
            <person name="Robertson G."/>
            <person name="Birol I."/>
            <person name="Bohlmann J."/>
            <person name="Breuil C."/>
        </authorList>
    </citation>
    <scope>NUCLEOTIDE SEQUENCE [LARGE SCALE GENOMIC DNA]</scope>
    <source>
        <strain evidence="8 9">UAMH 11346</strain>
    </source>
</reference>
<feature type="compositionally biased region" description="Basic residues" evidence="4">
    <location>
        <begin position="88"/>
        <end position="110"/>
    </location>
</feature>
<dbReference type="PANTHER" id="PTHR22731:SF3">
    <property type="entry name" value="RIBONUCLEASES P_MRP PROTEIN SUBUNIT POP1"/>
    <property type="match status" value="1"/>
</dbReference>
<protein>
    <submittedName>
        <fullName evidence="8">Ribonuclease p complex subunit</fullName>
    </submittedName>
</protein>
<dbReference type="HOGENOM" id="CLU_007205_0_0_1"/>
<feature type="region of interest" description="Disordered" evidence="4">
    <location>
        <begin position="1"/>
        <end position="50"/>
    </location>
</feature>
<dbReference type="GO" id="GO:0001682">
    <property type="term" value="P:tRNA 5'-leader removal"/>
    <property type="evidence" value="ECO:0007669"/>
    <property type="project" value="InterPro"/>
</dbReference>
<keyword evidence="2" id="KW-0819">tRNA processing</keyword>
<dbReference type="OMA" id="KALSPMC"/>
<feature type="domain" description="POPLD" evidence="6">
    <location>
        <begin position="553"/>
        <end position="658"/>
    </location>
</feature>
<keyword evidence="9" id="KW-1185">Reference proteome</keyword>
<evidence type="ECO:0000256" key="3">
    <source>
        <dbReference type="ARBA" id="ARBA00023242"/>
    </source>
</evidence>
<dbReference type="EMBL" id="KE148160">
    <property type="protein sequence ID" value="EPE04517.1"/>
    <property type="molecule type" value="Genomic_DNA"/>
</dbReference>
<evidence type="ECO:0000256" key="2">
    <source>
        <dbReference type="ARBA" id="ARBA00022694"/>
    </source>
</evidence>
<evidence type="ECO:0000259" key="7">
    <source>
        <dbReference type="Pfam" id="PF22770"/>
    </source>
</evidence>
<comment type="subcellular location">
    <subcellularLocation>
        <location evidence="1">Nucleus</location>
    </subcellularLocation>
</comment>
<accession>S3BVE1</accession>
<dbReference type="STRING" id="1262450.S3BVE1"/>
<dbReference type="InterPro" id="IPR055079">
    <property type="entry name" value="POP1_C"/>
</dbReference>
<evidence type="ECO:0000256" key="1">
    <source>
        <dbReference type="ARBA" id="ARBA00004123"/>
    </source>
</evidence>
<sequence length="953" mass="104215">MPAMGPKFTKGRPHIGGGTNSHHSSKTGPNAGPGAGPGADQSARKEPINSLDLSSFLSSLEQEVGDLHSAIKHSRDARVEKAFQRIPRSMRRRTASHNARRLPRRLRKQAHRDQAADNTPSIATGLAKRKKTRPASAWVYENTKKRIKLQEEKKLAAQGMGEDDEEMDVDDVGTDDDAEGGASLTAVPRTPLPIKNLRLPTHRWHAKRAQMDNPGYLWNSTIVRTSANKTYRMTLRASGLRPAMCVSWDTSYKATIYLRGTERNLDEALKSIVEPHLLTVALKQGACSVDAKLPRSFGYQHHQPGRADGCIGDSSSGEFSGPGNCGALTVFYNPTTTAASDDTEREAFVRVHPTIFSNVWTTLNREIMHKQLRVVMRDFRLEVGSIDVSGSAAVDALAATLYPYETSATPMEPLGKEFLKLRKMDTGGLSPASGAMLAFNIQDPRLDEPDDSEDKAGCGTGRIGRASALQAWPETDERRPSGLFNTQLRHNATKLPPLQVIDKRRGKLGAGEKLLVQPTSRPIPVIFAAGGSSSVPTEANPHAGSRNSTASSTWTLIAPRACIDAIWMRLHIYTLPSGHRSIIGGLEEEQHMALERGKPWFPADFPGTPTGWDWELQTRRGQEKEWNKKPTAKRTQWETVDLRNGTKGELGSGFACDWEYLFGADTIPATRLADALESESSTAGEQPATKRPANTDTSMDLCTGDDGTEKGSALEEKVQFAALRPGNDMSELVHGMQHASWSDIRVAVKSIRLQQPVTWRTPYQLMTISVQLLQGGVPGARARIYRLPEPEKNTTNGQFGVDGDLRAQWLALAGAGTGGAKYDKQPQPRRMPAGVDLDTRKRLLAQSLLETSLPYPRPAATGLYNTHHLALPGRDDLVGFVTSGAQRFQSGRGFGIGHASAQKLVESILAADTEAERKPDSKQVPIHRDARLCIVRNVGEEVGHLARWTPISN</sequence>
<feature type="domain" description="Pop1 N-terminal" evidence="5">
    <location>
        <begin position="56"/>
        <end position="260"/>
    </location>
</feature>
<dbReference type="PANTHER" id="PTHR22731">
    <property type="entry name" value="RIBONUCLEASES P/MRP PROTEIN SUBUNIT POP1"/>
    <property type="match status" value="1"/>
</dbReference>
<dbReference type="VEuPathDB" id="FungiDB:F503_03579"/>
<dbReference type="InterPro" id="IPR039182">
    <property type="entry name" value="Pop1"/>
</dbReference>
<evidence type="ECO:0000256" key="4">
    <source>
        <dbReference type="SAM" id="MobiDB-lite"/>
    </source>
</evidence>
<dbReference type="eggNOG" id="KOG3322">
    <property type="taxonomic scope" value="Eukaryota"/>
</dbReference>
<dbReference type="OrthoDB" id="442863at2759"/>
<feature type="region of interest" description="Disordered" evidence="4">
    <location>
        <begin position="82"/>
        <end position="117"/>
    </location>
</feature>
<dbReference type="AlphaFoldDB" id="S3BVE1"/>
<dbReference type="Pfam" id="PF22770">
    <property type="entry name" value="POP1_C"/>
    <property type="match status" value="1"/>
</dbReference>
<dbReference type="InterPro" id="IPR009723">
    <property type="entry name" value="Pop1_N"/>
</dbReference>
<name>S3BVE1_OPHP1</name>
<dbReference type="Pfam" id="PF06978">
    <property type="entry name" value="POP1_N"/>
    <property type="match status" value="1"/>
</dbReference>
<dbReference type="GO" id="GO:0005655">
    <property type="term" value="C:nucleolar ribonuclease P complex"/>
    <property type="evidence" value="ECO:0007669"/>
    <property type="project" value="InterPro"/>
</dbReference>
<gene>
    <name evidence="8" type="ORF">F503_03579</name>
</gene>
<keyword evidence="3" id="KW-0539">Nucleus</keyword>
<dbReference type="InterPro" id="IPR012590">
    <property type="entry name" value="POPLD_dom"/>
</dbReference>
<feature type="region of interest" description="Disordered" evidence="4">
    <location>
        <begin position="675"/>
        <end position="705"/>
    </location>
</feature>
<evidence type="ECO:0000259" key="6">
    <source>
        <dbReference type="Pfam" id="PF08170"/>
    </source>
</evidence>
<evidence type="ECO:0000259" key="5">
    <source>
        <dbReference type="Pfam" id="PF06978"/>
    </source>
</evidence>
<evidence type="ECO:0000313" key="9">
    <source>
        <dbReference type="Proteomes" id="UP000016923"/>
    </source>
</evidence>